<evidence type="ECO:0000313" key="1">
    <source>
        <dbReference type="EMBL" id="TXL69621.1"/>
    </source>
</evidence>
<gene>
    <name evidence="1" type="ORF">FHP25_38155</name>
</gene>
<proteinExistence type="predicted"/>
<dbReference type="Proteomes" id="UP000321638">
    <property type="component" value="Unassembled WGS sequence"/>
</dbReference>
<name>A0A5C8P7X2_9HYPH</name>
<comment type="caution">
    <text evidence="1">The sequence shown here is derived from an EMBL/GenBank/DDBJ whole genome shotgun (WGS) entry which is preliminary data.</text>
</comment>
<organism evidence="1 2">
    <name type="scientific">Vineibacter terrae</name>
    <dbReference type="NCBI Taxonomy" id="2586908"/>
    <lineage>
        <taxon>Bacteria</taxon>
        <taxon>Pseudomonadati</taxon>
        <taxon>Pseudomonadota</taxon>
        <taxon>Alphaproteobacteria</taxon>
        <taxon>Hyphomicrobiales</taxon>
        <taxon>Vineibacter</taxon>
    </lineage>
</organism>
<keyword evidence="2" id="KW-1185">Reference proteome</keyword>
<dbReference type="OrthoDB" id="3034735at2"/>
<accession>A0A5C8P7X2</accession>
<evidence type="ECO:0000313" key="2">
    <source>
        <dbReference type="Proteomes" id="UP000321638"/>
    </source>
</evidence>
<reference evidence="1 2" key="1">
    <citation type="submission" date="2019-06" db="EMBL/GenBank/DDBJ databases">
        <title>New taxonomy in bacterial strain CC-CFT640, isolated from vineyard.</title>
        <authorList>
            <person name="Lin S.-Y."/>
            <person name="Tsai C.-F."/>
            <person name="Young C.-C."/>
        </authorList>
    </citation>
    <scope>NUCLEOTIDE SEQUENCE [LARGE SCALE GENOMIC DNA]</scope>
    <source>
        <strain evidence="1 2">CC-CFT640</strain>
    </source>
</reference>
<dbReference type="Pfam" id="PF14114">
    <property type="entry name" value="DUF4286"/>
    <property type="match status" value="1"/>
</dbReference>
<sequence>MSSFPTCLFIVTVEVDAAVEADWNRWYDDVHLPEALACPGVLYGRRYAAAADGTEMDRGVRRAAARRVYTTVYALSGPEALRTPEFEAMRGWDRFAPHVVSRSQVFTATGGAGDPAPA</sequence>
<dbReference type="AlphaFoldDB" id="A0A5C8P7X2"/>
<dbReference type="InterPro" id="IPR025563">
    <property type="entry name" value="DUF4286"/>
</dbReference>
<dbReference type="EMBL" id="VDUZ01000076">
    <property type="protein sequence ID" value="TXL69621.1"/>
    <property type="molecule type" value="Genomic_DNA"/>
</dbReference>
<protein>
    <submittedName>
        <fullName evidence="1">DUF4286 family protein</fullName>
    </submittedName>
</protein>
<dbReference type="RefSeq" id="WP_147852268.1">
    <property type="nucleotide sequence ID" value="NZ_VDUZ01000076.1"/>
</dbReference>